<feature type="compositionally biased region" description="Polar residues" evidence="3">
    <location>
        <begin position="544"/>
        <end position="553"/>
    </location>
</feature>
<dbReference type="GO" id="GO:0005634">
    <property type="term" value="C:nucleus"/>
    <property type="evidence" value="ECO:0007669"/>
    <property type="project" value="UniProtKB-SubCell"/>
</dbReference>
<feature type="compositionally biased region" description="Basic and acidic residues" evidence="3">
    <location>
        <begin position="372"/>
        <end position="386"/>
    </location>
</feature>
<dbReference type="GO" id="GO:0000976">
    <property type="term" value="F:transcription cis-regulatory region binding"/>
    <property type="evidence" value="ECO:0007669"/>
    <property type="project" value="TreeGrafter"/>
</dbReference>
<proteinExistence type="predicted"/>
<protein>
    <submittedName>
        <fullName evidence="5">Uncharacterized protein</fullName>
    </submittedName>
</protein>
<name>A0A9Q9DR26_CURCL</name>
<comment type="subcellular location">
    <subcellularLocation>
        <location evidence="1">Nucleus</location>
    </subcellularLocation>
</comment>
<feature type="compositionally biased region" description="Basic and acidic residues" evidence="3">
    <location>
        <begin position="202"/>
        <end position="220"/>
    </location>
</feature>
<gene>
    <name evidence="5" type="ORF">yc1106_02235</name>
</gene>
<reference evidence="5" key="1">
    <citation type="submission" date="2021-12" db="EMBL/GenBank/DDBJ databases">
        <title>Curvularia clavata genome.</title>
        <authorList>
            <person name="Cao Y."/>
        </authorList>
    </citation>
    <scope>NUCLEOTIDE SEQUENCE</scope>
    <source>
        <strain evidence="5">Yc1106</strain>
    </source>
</reference>
<dbReference type="Pfam" id="PF11951">
    <property type="entry name" value="Fungal_trans_2"/>
    <property type="match status" value="1"/>
</dbReference>
<dbReference type="PANTHER" id="PTHR37534">
    <property type="entry name" value="TRANSCRIPTIONAL ACTIVATOR PROTEIN UGA3"/>
    <property type="match status" value="1"/>
</dbReference>
<keyword evidence="6" id="KW-1185">Reference proteome</keyword>
<evidence type="ECO:0000313" key="6">
    <source>
        <dbReference type="Proteomes" id="UP001056012"/>
    </source>
</evidence>
<dbReference type="Proteomes" id="UP001056012">
    <property type="component" value="Chromosome 2"/>
</dbReference>
<dbReference type="PANTHER" id="PTHR37534:SF48">
    <property type="entry name" value="FINGER DOMAIN PROTEIN, PUTATIVE-RELATED"/>
    <property type="match status" value="1"/>
</dbReference>
<feature type="signal peptide" evidence="4">
    <location>
        <begin position="1"/>
        <end position="19"/>
    </location>
</feature>
<dbReference type="EMBL" id="CP089275">
    <property type="protein sequence ID" value="USP74961.1"/>
    <property type="molecule type" value="Genomic_DNA"/>
</dbReference>
<feature type="compositionally biased region" description="Basic and acidic residues" evidence="3">
    <location>
        <begin position="722"/>
        <end position="745"/>
    </location>
</feature>
<sequence length="1373" mass="145073">MYTEIPWILLTIVAEAVLTTFHLVGVDEQSAKQPSYEFGNPLDAGQDTPLPVGTAAEVVAGVVGIPVGMTREDGMEDTTGAEVVGKAEDTTGEEIVGRAEDTIGEKTVGRADDAIGEEIVGKTEDITGEETPVYVVPSLPGQRTLEMGVEGKVDGRVTTLGVDMTVGRDKMGIEVGRIEAGSEMDGIVIREVGTRIEDIGREVGSESGREVGSETGREVGSETGSDGSTEVRDGMTDGMMEGMIEEIGRETGGIDIGSDPMTDVMSVGITEGTIDGSDAIIDVMSVGITDGMIDGTPGRIDETPPRGSDRIEVTAGNGTGTIDETAGRGFAIIDVTAGRGADRMDVTAGTGTGTRDETPGSTDETTGIGSNKMDETTEMGTDRIEDTNGSGPERIDVTPGTEIGTMEETPARGSESIEVTAGSGTGTIDETPASGSANTDVIAKGSDSNDVTAGTGTGTIEEIPARGSESIEVTAGNGTGTIEETPPSGSERIDVTAGRGTGTIDEIPPSGSAMIEVTPMGSARMEVTAGRGTGTMDGTPARGSATTDVTANGSDRIDVTAGNGTGRMDEMPARGSATTDSGSGRMDETGGIGTGTMEERPASGSATTDVIARGSDRTDVIAGTGTGTIDDTPPRGSAMIDVTAGKGAGTIEETPARGSAMTDVTANGSDRTEVNARGADKIEVTSGAGTGMIDEIPAKGSAITDVMASGADNTEVTASGADRTEVSGKGTGRIDDIKGTAESKGKAPPAVGQTVTVLVVGTKLVTKLVWVVVAEALVTVAVARGTAGAVTVSVMDAATISVDVAVAGAGDVPNVTVKCQKAGRQCSGYDDAKPLQWVETGMVTSRRRRKKGSGPPKAYVATPAPCQGRQLSLREGVGSEQEMYECLYDHDYIREPVEFEDTLDGNLSNLEYQDQEGLPELHILSLKLASITNEAGRLFKTWGRAKIEEVVKNESHEEAARILRSKRDPLQRLKLMVGVLEKYDVPSYTYLSNETSEVVQAVQYYNVRIHADWKGQGELALNPAIVTFPPQALHLLTPAIHHTLVCISLSHFVHSQPLGANSAVVSMNRSKIYQHRGEALRSLSSYIAQDKTRCSDMTITSILMFMCLELQNPSFTDWRSHVNGMKRLIDLRGGPRQLMQDAPHLLSSLVIYLLPSWDQVDITGANRNIIDDVKSVYDLIFPYTLCPQELFIEILEINQLRSKASASLLLYDANPTHALEAHDLTSRIERFSPESWAQGRPFFSEWQLLGRIYKAAVSLYCTMSLQSLTVLAPTVSLQATQMETADELMSNLRSALKKPRLARHMVWPLVVAGVEAIHRGEATHNWIEASLGDLSRQLGTSCPLKACTVLKRYWKGGVAGWDECFDRAYVFII</sequence>
<evidence type="ECO:0000256" key="3">
    <source>
        <dbReference type="SAM" id="MobiDB-lite"/>
    </source>
</evidence>
<feature type="compositionally biased region" description="Polar residues" evidence="3">
    <location>
        <begin position="359"/>
        <end position="369"/>
    </location>
</feature>
<dbReference type="InterPro" id="IPR021858">
    <property type="entry name" value="Fun_TF"/>
</dbReference>
<feature type="region of interest" description="Disordered" evidence="3">
    <location>
        <begin position="531"/>
        <end position="608"/>
    </location>
</feature>
<dbReference type="VEuPathDB" id="FungiDB:yc1106_02235"/>
<keyword evidence="4" id="KW-0732">Signal</keyword>
<accession>A0A9Q9DR26</accession>
<feature type="region of interest" description="Disordered" evidence="3">
    <location>
        <begin position="202"/>
        <end position="234"/>
    </location>
</feature>
<dbReference type="GO" id="GO:0045944">
    <property type="term" value="P:positive regulation of transcription by RNA polymerase II"/>
    <property type="evidence" value="ECO:0007669"/>
    <property type="project" value="TreeGrafter"/>
</dbReference>
<keyword evidence="2" id="KW-0539">Nucleus</keyword>
<feature type="region of interest" description="Disordered" evidence="3">
    <location>
        <begin position="344"/>
        <end position="512"/>
    </location>
</feature>
<dbReference type="GO" id="GO:0003700">
    <property type="term" value="F:DNA-binding transcription factor activity"/>
    <property type="evidence" value="ECO:0007669"/>
    <property type="project" value="TreeGrafter"/>
</dbReference>
<evidence type="ECO:0000256" key="4">
    <source>
        <dbReference type="SAM" id="SignalP"/>
    </source>
</evidence>
<evidence type="ECO:0000256" key="1">
    <source>
        <dbReference type="ARBA" id="ARBA00004123"/>
    </source>
</evidence>
<evidence type="ECO:0000313" key="5">
    <source>
        <dbReference type="EMBL" id="USP74961.1"/>
    </source>
</evidence>
<feature type="chain" id="PRO_5040231814" evidence="4">
    <location>
        <begin position="20"/>
        <end position="1373"/>
    </location>
</feature>
<organism evidence="5 6">
    <name type="scientific">Curvularia clavata</name>
    <dbReference type="NCBI Taxonomy" id="95742"/>
    <lineage>
        <taxon>Eukaryota</taxon>
        <taxon>Fungi</taxon>
        <taxon>Dikarya</taxon>
        <taxon>Ascomycota</taxon>
        <taxon>Pezizomycotina</taxon>
        <taxon>Dothideomycetes</taxon>
        <taxon>Pleosporomycetidae</taxon>
        <taxon>Pleosporales</taxon>
        <taxon>Pleosporineae</taxon>
        <taxon>Pleosporaceae</taxon>
        <taxon>Curvularia</taxon>
    </lineage>
</organism>
<evidence type="ECO:0000256" key="2">
    <source>
        <dbReference type="ARBA" id="ARBA00023242"/>
    </source>
</evidence>
<feature type="region of interest" description="Disordered" evidence="3">
    <location>
        <begin position="713"/>
        <end position="748"/>
    </location>
</feature>
<dbReference type="OrthoDB" id="5386330at2759"/>